<comment type="cofactor">
    <cofactor evidence="1 6">
        <name>FAD</name>
        <dbReference type="ChEBI" id="CHEBI:57692"/>
    </cofactor>
</comment>
<dbReference type="Pfam" id="PF01266">
    <property type="entry name" value="DAO"/>
    <property type="match status" value="1"/>
</dbReference>
<feature type="chain" id="PRO_5002204876" description="FAD dependent oxidoreductase domain-containing protein" evidence="7">
    <location>
        <begin position="18"/>
        <end position="377"/>
    </location>
</feature>
<keyword evidence="3" id="KW-0285">Flavoprotein</keyword>
<dbReference type="EMBL" id="KN837279">
    <property type="protein sequence ID" value="KIJ29642.1"/>
    <property type="molecule type" value="Genomic_DNA"/>
</dbReference>
<comment type="similarity">
    <text evidence="2">Belongs to the DAMOX/DASOX family.</text>
</comment>
<feature type="binding site" evidence="6">
    <location>
        <position position="228"/>
    </location>
    <ligand>
        <name>D-serine</name>
        <dbReference type="ChEBI" id="CHEBI:35247"/>
    </ligand>
</feature>
<evidence type="ECO:0000256" key="7">
    <source>
        <dbReference type="SAM" id="SignalP"/>
    </source>
</evidence>
<keyword evidence="4 6" id="KW-0274">FAD</keyword>
<feature type="domain" description="FAD dependent oxidoreductase" evidence="8">
    <location>
        <begin position="4"/>
        <end position="348"/>
    </location>
</feature>
<evidence type="ECO:0000313" key="10">
    <source>
        <dbReference type="Proteomes" id="UP000054279"/>
    </source>
</evidence>
<keyword evidence="7" id="KW-0732">Signal</keyword>
<reference evidence="9 10" key="1">
    <citation type="submission" date="2014-06" db="EMBL/GenBank/DDBJ databases">
        <title>Evolutionary Origins and Diversification of the Mycorrhizal Mutualists.</title>
        <authorList>
            <consortium name="DOE Joint Genome Institute"/>
            <consortium name="Mycorrhizal Genomics Consortium"/>
            <person name="Kohler A."/>
            <person name="Kuo A."/>
            <person name="Nagy L.G."/>
            <person name="Floudas D."/>
            <person name="Copeland A."/>
            <person name="Barry K.W."/>
            <person name="Cichocki N."/>
            <person name="Veneault-Fourrey C."/>
            <person name="LaButti K."/>
            <person name="Lindquist E.A."/>
            <person name="Lipzen A."/>
            <person name="Lundell T."/>
            <person name="Morin E."/>
            <person name="Murat C."/>
            <person name="Riley R."/>
            <person name="Ohm R."/>
            <person name="Sun H."/>
            <person name="Tunlid A."/>
            <person name="Henrissat B."/>
            <person name="Grigoriev I.V."/>
            <person name="Hibbett D.S."/>
            <person name="Martin F."/>
        </authorList>
    </citation>
    <scope>NUCLEOTIDE SEQUENCE [LARGE SCALE GENOMIC DNA]</scope>
    <source>
        <strain evidence="9 10">SS14</strain>
    </source>
</reference>
<dbReference type="GO" id="GO:0003884">
    <property type="term" value="F:D-amino-acid oxidase activity"/>
    <property type="evidence" value="ECO:0007669"/>
    <property type="project" value="InterPro"/>
</dbReference>
<dbReference type="PANTHER" id="PTHR11530:SF11">
    <property type="entry name" value="D-ASPARTATE OXIDASE"/>
    <property type="match status" value="1"/>
</dbReference>
<evidence type="ECO:0000256" key="2">
    <source>
        <dbReference type="ARBA" id="ARBA00006730"/>
    </source>
</evidence>
<dbReference type="InterPro" id="IPR023209">
    <property type="entry name" value="DAO"/>
</dbReference>
<evidence type="ECO:0000256" key="1">
    <source>
        <dbReference type="ARBA" id="ARBA00001974"/>
    </source>
</evidence>
<dbReference type="HOGENOM" id="CLU_034311_1_1_1"/>
<organism evidence="9 10">
    <name type="scientific">Sphaerobolus stellatus (strain SS14)</name>
    <dbReference type="NCBI Taxonomy" id="990650"/>
    <lineage>
        <taxon>Eukaryota</taxon>
        <taxon>Fungi</taxon>
        <taxon>Dikarya</taxon>
        <taxon>Basidiomycota</taxon>
        <taxon>Agaricomycotina</taxon>
        <taxon>Agaricomycetes</taxon>
        <taxon>Phallomycetidae</taxon>
        <taxon>Geastrales</taxon>
        <taxon>Sphaerobolaceae</taxon>
        <taxon>Sphaerobolus</taxon>
    </lineage>
</organism>
<dbReference type="SUPFAM" id="SSF54373">
    <property type="entry name" value="FAD-linked reductases, C-terminal domain"/>
    <property type="match status" value="1"/>
</dbReference>
<feature type="signal peptide" evidence="7">
    <location>
        <begin position="1"/>
        <end position="17"/>
    </location>
</feature>
<proteinExistence type="inferred from homology"/>
<protein>
    <recommendedName>
        <fullName evidence="8">FAD dependent oxidoreductase domain-containing protein</fullName>
    </recommendedName>
</protein>
<dbReference type="Proteomes" id="UP000054279">
    <property type="component" value="Unassembled WGS sequence"/>
</dbReference>
<dbReference type="Gene3D" id="3.40.50.720">
    <property type="entry name" value="NAD(P)-binding Rossmann-like Domain"/>
    <property type="match status" value="1"/>
</dbReference>
<dbReference type="GO" id="GO:0071949">
    <property type="term" value="F:FAD binding"/>
    <property type="evidence" value="ECO:0007669"/>
    <property type="project" value="InterPro"/>
</dbReference>
<evidence type="ECO:0000256" key="6">
    <source>
        <dbReference type="PIRSR" id="PIRSR000189-1"/>
    </source>
</evidence>
<feature type="binding site" evidence="6">
    <location>
        <position position="333"/>
    </location>
    <ligand>
        <name>D-dopa</name>
        <dbReference type="ChEBI" id="CHEBI:149689"/>
    </ligand>
</feature>
<dbReference type="InterPro" id="IPR006076">
    <property type="entry name" value="FAD-dep_OxRdtase"/>
</dbReference>
<evidence type="ECO:0000313" key="9">
    <source>
        <dbReference type="EMBL" id="KIJ29642.1"/>
    </source>
</evidence>
<accession>A0A0C9ULE0</accession>
<evidence type="ECO:0000256" key="3">
    <source>
        <dbReference type="ARBA" id="ARBA00022630"/>
    </source>
</evidence>
<dbReference type="Gene3D" id="3.30.9.10">
    <property type="entry name" value="D-Amino Acid Oxidase, subunit A, domain 2"/>
    <property type="match status" value="1"/>
</dbReference>
<feature type="binding site" evidence="6">
    <location>
        <position position="300"/>
    </location>
    <ligand>
        <name>D-dopa</name>
        <dbReference type="ChEBI" id="CHEBI:149689"/>
    </ligand>
</feature>
<dbReference type="OrthoDB" id="2015447at2759"/>
<sequence length="377" mass="41747">MSKIALIGSGIIGLTTALEIQAKGHQVTIFADSLPADTKSTKFTSPWAGADHVMEMGDDAKKREYEQETFDRLWKESEGDSDDARCIMRVIQKRYYEEDVTGKTQLEHMPDFRTLAQEELIAPATCGVSFKTVTIDTAAYLPLLLARFLSRGGQVRRTYVQHIDQVLQGAWGMPIPDALVVCAGLGARFLGGVEDKDVYPIRGQTVLVHTPWITDSRGMREKNGQGTYIIPRRSGDTVIGGTREVDDWYPHPRLETGHAILERALRLMPHLIPPNLRDESKTPSVADLEPHIVEHGCGLRPARKGGIRVESDIVKVAACGREVPIVYNYGHGGAGYQSSWGTALRAARLLEEAVRIQTIRAGRRLAGSSLKVYSYRQ</sequence>
<dbReference type="PIRSF" id="PIRSF000189">
    <property type="entry name" value="D-aa_oxidase"/>
    <property type="match status" value="1"/>
</dbReference>
<dbReference type="SUPFAM" id="SSF51971">
    <property type="entry name" value="Nucleotide-binding domain"/>
    <property type="match status" value="1"/>
</dbReference>
<dbReference type="AlphaFoldDB" id="A0A0C9ULE0"/>
<evidence type="ECO:0000259" key="8">
    <source>
        <dbReference type="Pfam" id="PF01266"/>
    </source>
</evidence>
<keyword evidence="10" id="KW-1185">Reference proteome</keyword>
<gene>
    <name evidence="9" type="ORF">M422DRAFT_235200</name>
</gene>
<keyword evidence="5" id="KW-0560">Oxidoreductase</keyword>
<dbReference type="GO" id="GO:0005737">
    <property type="term" value="C:cytoplasm"/>
    <property type="evidence" value="ECO:0007669"/>
    <property type="project" value="TreeGrafter"/>
</dbReference>
<feature type="binding site" evidence="6">
    <location>
        <position position="160"/>
    </location>
    <ligand>
        <name>FAD</name>
        <dbReference type="ChEBI" id="CHEBI:57692"/>
    </ligand>
</feature>
<dbReference type="PANTHER" id="PTHR11530">
    <property type="entry name" value="D-AMINO ACID OXIDASE"/>
    <property type="match status" value="1"/>
</dbReference>
<evidence type="ECO:0000256" key="5">
    <source>
        <dbReference type="ARBA" id="ARBA00023002"/>
    </source>
</evidence>
<name>A0A0C9ULE0_SPHS4</name>
<dbReference type="GO" id="GO:0019478">
    <property type="term" value="P:D-amino acid catabolic process"/>
    <property type="evidence" value="ECO:0007669"/>
    <property type="project" value="TreeGrafter"/>
</dbReference>
<evidence type="ECO:0000256" key="4">
    <source>
        <dbReference type="ARBA" id="ARBA00022827"/>
    </source>
</evidence>
<feature type="binding site" evidence="6">
    <location>
        <begin position="44"/>
        <end position="45"/>
    </location>
    <ligand>
        <name>FAD</name>
        <dbReference type="ChEBI" id="CHEBI:57692"/>
    </ligand>
</feature>